<name>A0A1S1NSH2_9MYCO</name>
<protein>
    <recommendedName>
        <fullName evidence="1">CDGP domain-containing protein</fullName>
    </recommendedName>
</protein>
<dbReference type="Proteomes" id="UP000179734">
    <property type="component" value="Unassembled WGS sequence"/>
</dbReference>
<dbReference type="EMBL" id="PPEA01000687">
    <property type="protein sequence ID" value="PQM44958.1"/>
    <property type="molecule type" value="Genomic_DNA"/>
</dbReference>
<proteinExistence type="predicted"/>
<organism evidence="2 4">
    <name type="scientific">Mycobacterium talmoniae</name>
    <dbReference type="NCBI Taxonomy" id="1858794"/>
    <lineage>
        <taxon>Bacteria</taxon>
        <taxon>Bacillati</taxon>
        <taxon>Actinomycetota</taxon>
        <taxon>Actinomycetes</taxon>
        <taxon>Mycobacteriales</taxon>
        <taxon>Mycobacteriaceae</taxon>
        <taxon>Mycobacterium</taxon>
    </lineage>
</organism>
<dbReference type="Pfam" id="PF24238">
    <property type="entry name" value="CDGP"/>
    <property type="match status" value="1"/>
</dbReference>
<sequence>MKRYIFAGLVGVLMGGGLIVSAPTASAGCIDAQLLLFPGTPKCDGPILPDGSWRRCVVYSAPPGDPYSQPDCHLMGPNVEHIVHPFYDPPTHIDP</sequence>
<dbReference type="AlphaFoldDB" id="A0A1S1NSH2"/>
<dbReference type="Proteomes" id="UP000238296">
    <property type="component" value="Unassembled WGS sequence"/>
</dbReference>
<keyword evidence="4" id="KW-1185">Reference proteome</keyword>
<evidence type="ECO:0000313" key="5">
    <source>
        <dbReference type="Proteomes" id="UP000238296"/>
    </source>
</evidence>
<accession>A0A1S1NSH2</accession>
<gene>
    <name evidence="2" type="ORF">BKN37_03455</name>
    <name evidence="3" type="ORF">C1Y40_04888</name>
</gene>
<evidence type="ECO:0000313" key="2">
    <source>
        <dbReference type="EMBL" id="OHV06023.1"/>
    </source>
</evidence>
<dbReference type="PROSITE" id="PS51257">
    <property type="entry name" value="PROKAR_LIPOPROTEIN"/>
    <property type="match status" value="1"/>
</dbReference>
<reference evidence="3 5" key="2">
    <citation type="journal article" date="2017" name="Int. J. Syst. Evol. Microbiol.">
        <title>Mycobacterium talmoniae sp. nov., a slowly growing mycobacterium isolated from human respiratory samples.</title>
        <authorList>
            <person name="Davidson R.M."/>
            <person name="DeGroote M.A."/>
            <person name="Marola J.L."/>
            <person name="Buss S."/>
            <person name="Jones V."/>
            <person name="McNeil M.R."/>
            <person name="Freifeld A.G."/>
            <person name="Elaine Epperson L."/>
            <person name="Hasan N.A."/>
            <person name="Jackson M."/>
            <person name="Iwen P.C."/>
            <person name="Salfinger M."/>
            <person name="Strong M."/>
        </authorList>
    </citation>
    <scope>NUCLEOTIDE SEQUENCE [LARGE SCALE GENOMIC DNA]</scope>
    <source>
        <strain evidence="3 5">ATCC BAA-2683</strain>
    </source>
</reference>
<evidence type="ECO:0000313" key="4">
    <source>
        <dbReference type="Proteomes" id="UP000179734"/>
    </source>
</evidence>
<evidence type="ECO:0000259" key="1">
    <source>
        <dbReference type="Pfam" id="PF24238"/>
    </source>
</evidence>
<evidence type="ECO:0000313" key="3">
    <source>
        <dbReference type="EMBL" id="PQM44958.1"/>
    </source>
</evidence>
<dbReference type="EMBL" id="MLQM01000009">
    <property type="protein sequence ID" value="OHV06023.1"/>
    <property type="molecule type" value="Genomic_DNA"/>
</dbReference>
<dbReference type="RefSeq" id="WP_071021503.1">
    <property type="nucleotide sequence ID" value="NZ_MLQM01000009.1"/>
</dbReference>
<comment type="caution">
    <text evidence="2">The sequence shown here is derived from an EMBL/GenBank/DDBJ whole genome shotgun (WGS) entry which is preliminary data.</text>
</comment>
<feature type="domain" description="CDGP" evidence="1">
    <location>
        <begin position="39"/>
        <end position="94"/>
    </location>
</feature>
<reference evidence="3" key="3">
    <citation type="submission" date="2018-01" db="EMBL/GenBank/DDBJ databases">
        <authorList>
            <person name="Gaut B.S."/>
            <person name="Morton B.R."/>
            <person name="Clegg M.T."/>
            <person name="Duvall M.R."/>
        </authorList>
    </citation>
    <scope>NUCLEOTIDE SEQUENCE</scope>
    <source>
        <strain evidence="3">ATCC BAA-2683</strain>
    </source>
</reference>
<reference evidence="2 4" key="1">
    <citation type="submission" date="2016-10" db="EMBL/GenBank/DDBJ databases">
        <title>Genome sequence of Mycobacterium talmonii.</title>
        <authorList>
            <person name="Greninger A.L."/>
            <person name="Elliott B."/>
            <person name="Vasireddy S."/>
            <person name="Vasireddy R."/>
        </authorList>
    </citation>
    <scope>NUCLEOTIDE SEQUENCE [LARGE SCALE GENOMIC DNA]</scope>
    <source>
        <strain evidence="2">MO-5499</strain>
        <strain evidence="4">NE-TNMC-100812</strain>
    </source>
</reference>
<dbReference type="InterPro" id="IPR056271">
    <property type="entry name" value="CDGP_dom"/>
</dbReference>